<keyword evidence="3 6" id="KW-0812">Transmembrane</keyword>
<dbReference type="PANTHER" id="PTHR42709:SF6">
    <property type="entry name" value="UNDECAPRENYL PHOSPHATE TRANSPORTER A"/>
    <property type="match status" value="1"/>
</dbReference>
<feature type="transmembrane region" description="Helical" evidence="6">
    <location>
        <begin position="141"/>
        <end position="159"/>
    </location>
</feature>
<feature type="transmembrane region" description="Helical" evidence="6">
    <location>
        <begin position="113"/>
        <end position="134"/>
    </location>
</feature>
<gene>
    <name evidence="8" type="ORF">G8E03_03750</name>
</gene>
<dbReference type="RefSeq" id="WP_166188812.1">
    <property type="nucleotide sequence ID" value="NZ_CP049811.1"/>
</dbReference>
<dbReference type="AlphaFoldDB" id="A0A6G7VJ80"/>
<dbReference type="EMBL" id="CP049811">
    <property type="protein sequence ID" value="QIK39950.1"/>
    <property type="molecule type" value="Genomic_DNA"/>
</dbReference>
<organism evidence="8 9">
    <name type="scientific">Pontivivens nitratireducens</name>
    <dbReference type="NCBI Taxonomy" id="2758038"/>
    <lineage>
        <taxon>Bacteria</taxon>
        <taxon>Pseudomonadati</taxon>
        <taxon>Pseudomonadota</taxon>
        <taxon>Alphaproteobacteria</taxon>
        <taxon>Rhodobacterales</taxon>
        <taxon>Paracoccaceae</taxon>
        <taxon>Pontivivens</taxon>
    </lineage>
</organism>
<evidence type="ECO:0000313" key="9">
    <source>
        <dbReference type="Proteomes" id="UP000500791"/>
    </source>
</evidence>
<evidence type="ECO:0000256" key="3">
    <source>
        <dbReference type="ARBA" id="ARBA00022692"/>
    </source>
</evidence>
<evidence type="ECO:0000256" key="6">
    <source>
        <dbReference type="SAM" id="Phobius"/>
    </source>
</evidence>
<name>A0A6G7VJ80_9RHOB</name>
<keyword evidence="4 6" id="KW-1133">Transmembrane helix</keyword>
<keyword evidence="2" id="KW-1003">Cell membrane</keyword>
<keyword evidence="5 6" id="KW-0472">Membrane</keyword>
<evidence type="ECO:0000313" key="8">
    <source>
        <dbReference type="EMBL" id="QIK39950.1"/>
    </source>
</evidence>
<dbReference type="GO" id="GO:0005886">
    <property type="term" value="C:plasma membrane"/>
    <property type="evidence" value="ECO:0007669"/>
    <property type="project" value="UniProtKB-SubCell"/>
</dbReference>
<keyword evidence="9" id="KW-1185">Reference proteome</keyword>
<evidence type="ECO:0000256" key="1">
    <source>
        <dbReference type="ARBA" id="ARBA00004651"/>
    </source>
</evidence>
<dbReference type="InterPro" id="IPR032816">
    <property type="entry name" value="VTT_dom"/>
</dbReference>
<dbReference type="Proteomes" id="UP000500791">
    <property type="component" value="Chromosome"/>
</dbReference>
<feature type="domain" description="VTT" evidence="7">
    <location>
        <begin position="30"/>
        <end position="156"/>
    </location>
</feature>
<feature type="transmembrane region" description="Helical" evidence="6">
    <location>
        <begin position="12"/>
        <end position="30"/>
    </location>
</feature>
<protein>
    <submittedName>
        <fullName evidence="8">DedA family protein</fullName>
    </submittedName>
</protein>
<proteinExistence type="predicted"/>
<evidence type="ECO:0000259" key="7">
    <source>
        <dbReference type="Pfam" id="PF09335"/>
    </source>
</evidence>
<feature type="transmembrane region" description="Helical" evidence="6">
    <location>
        <begin position="165"/>
        <end position="189"/>
    </location>
</feature>
<accession>A0A6G7VJ80</accession>
<evidence type="ECO:0000256" key="2">
    <source>
        <dbReference type="ARBA" id="ARBA00022475"/>
    </source>
</evidence>
<dbReference type="KEGG" id="mon:G8E03_03750"/>
<evidence type="ECO:0000256" key="5">
    <source>
        <dbReference type="ARBA" id="ARBA00023136"/>
    </source>
</evidence>
<dbReference type="Pfam" id="PF09335">
    <property type="entry name" value="VTT_dom"/>
    <property type="match status" value="1"/>
</dbReference>
<comment type="subcellular location">
    <subcellularLocation>
        <location evidence="1">Cell membrane</location>
        <topology evidence="1">Multi-pass membrane protein</topology>
    </subcellularLocation>
</comment>
<dbReference type="PANTHER" id="PTHR42709">
    <property type="entry name" value="ALKALINE PHOSPHATASE LIKE PROTEIN"/>
    <property type="match status" value="1"/>
</dbReference>
<reference evidence="8 9" key="1">
    <citation type="submission" date="2020-03" db="EMBL/GenBank/DDBJ databases">
        <title>Complete genome sequence of Monaibacterium sp. ALG8 with diverse plasmids.</title>
        <authorList>
            <person name="Sun C."/>
        </authorList>
    </citation>
    <scope>NUCLEOTIDE SEQUENCE [LARGE SCALE GENOMIC DNA]</scope>
    <source>
        <strain evidence="8 9">ALG8</strain>
    </source>
</reference>
<sequence>MTETIVELITDYGIYVIFASAFLSCLALPIPTSLMMLTGGAFVASGDLDAWPVGLSALAGAILGDQTGYLIGRVGGGTLVARLSRSPTRAAVLKRATDLVDRRGGMGVFLSTWAVAPLGPWVNFIAGATGLSWLRFTVGDILGEVIWVTVYIGLGYTFMDHVTVVAQIMTDIVGLVVTLVLAAAATLWIRGVLRAKAKARAGRL</sequence>
<evidence type="ECO:0000256" key="4">
    <source>
        <dbReference type="ARBA" id="ARBA00022989"/>
    </source>
</evidence>
<dbReference type="InterPro" id="IPR051311">
    <property type="entry name" value="DedA_domain"/>
</dbReference>